<dbReference type="InParanoid" id="G0NJV0"/>
<name>G0NJV0_CAEBE</name>
<reference evidence="2" key="1">
    <citation type="submission" date="2011-07" db="EMBL/GenBank/DDBJ databases">
        <authorList>
            <consortium name="Caenorhabditis brenneri Sequencing and Analysis Consortium"/>
            <person name="Wilson R.K."/>
        </authorList>
    </citation>
    <scope>NUCLEOTIDE SEQUENCE [LARGE SCALE GENOMIC DNA]</scope>
    <source>
        <strain evidence="2">PB2801</strain>
    </source>
</reference>
<proteinExistence type="predicted"/>
<accession>G0NJV0</accession>
<protein>
    <submittedName>
        <fullName evidence="1">Uncharacterized protein</fullName>
    </submittedName>
</protein>
<dbReference type="AlphaFoldDB" id="G0NJV0"/>
<dbReference type="HOGENOM" id="CLU_3089232_0_0_1"/>
<dbReference type="Proteomes" id="UP000008068">
    <property type="component" value="Unassembled WGS sequence"/>
</dbReference>
<dbReference type="EMBL" id="GL379897">
    <property type="protein sequence ID" value="EGT32737.1"/>
    <property type="molecule type" value="Genomic_DNA"/>
</dbReference>
<evidence type="ECO:0000313" key="1">
    <source>
        <dbReference type="EMBL" id="EGT32737.1"/>
    </source>
</evidence>
<gene>
    <name evidence="1" type="ORF">CAEBREN_16426</name>
</gene>
<organism evidence="2">
    <name type="scientific">Caenorhabditis brenneri</name>
    <name type="common">Nematode worm</name>
    <dbReference type="NCBI Taxonomy" id="135651"/>
    <lineage>
        <taxon>Eukaryota</taxon>
        <taxon>Metazoa</taxon>
        <taxon>Ecdysozoa</taxon>
        <taxon>Nematoda</taxon>
        <taxon>Chromadorea</taxon>
        <taxon>Rhabditida</taxon>
        <taxon>Rhabditina</taxon>
        <taxon>Rhabditomorpha</taxon>
        <taxon>Rhabditoidea</taxon>
        <taxon>Rhabditidae</taxon>
        <taxon>Peloderinae</taxon>
        <taxon>Caenorhabditis</taxon>
    </lineage>
</organism>
<keyword evidence="2" id="KW-1185">Reference proteome</keyword>
<sequence>MKIDARWSFAFQKNNVSPDVKKKKISSYGIQLQDATGVEEKVAWKHVGNWSH</sequence>
<evidence type="ECO:0000313" key="2">
    <source>
        <dbReference type="Proteomes" id="UP000008068"/>
    </source>
</evidence>